<proteinExistence type="predicted"/>
<dbReference type="AlphaFoldDB" id="A0A2B7WED2"/>
<dbReference type="EMBL" id="PDNB01000498">
    <property type="protein sequence ID" value="PGG94948.1"/>
    <property type="molecule type" value="Genomic_DNA"/>
</dbReference>
<reference evidence="1 2" key="1">
    <citation type="submission" date="2017-10" db="EMBL/GenBank/DDBJ databases">
        <title>Comparative genomics in systemic dimorphic fungi from Ajellomycetaceae.</title>
        <authorList>
            <person name="Munoz J.F."/>
            <person name="Mcewen J.G."/>
            <person name="Clay O.K."/>
            <person name="Cuomo C.A."/>
        </authorList>
    </citation>
    <scope>NUCLEOTIDE SEQUENCE [LARGE SCALE GENOMIC DNA]</scope>
    <source>
        <strain evidence="1 2">UAMH5409</strain>
    </source>
</reference>
<organism evidence="1 2">
    <name type="scientific">Helicocarpus griseus UAMH5409</name>
    <dbReference type="NCBI Taxonomy" id="1447875"/>
    <lineage>
        <taxon>Eukaryota</taxon>
        <taxon>Fungi</taxon>
        <taxon>Dikarya</taxon>
        <taxon>Ascomycota</taxon>
        <taxon>Pezizomycotina</taxon>
        <taxon>Eurotiomycetes</taxon>
        <taxon>Eurotiomycetidae</taxon>
        <taxon>Onygenales</taxon>
        <taxon>Ajellomycetaceae</taxon>
        <taxon>Helicocarpus</taxon>
    </lineage>
</organism>
<sequence>MNRFPPATGLQLACSFCEDPEIESLRPRISYNSRTQILTARIKPTHILDSHQPWLDSEMLKMVTSGFLNDPERDHLNRLVGTTFQGFVAPYEASSKDPDACIIQDAQRLPTIVVETGWSESWPKLDDDKDLWLIGGAPIVQRVFLIRWSKLSGNRVKGEIHVYGRDGAGNPVLLQTELIFPVPSNGLKQAIPISRSQLFGPSVFTGRDPTDIFNLLVTSLRVKADPFIRIMGFVPA</sequence>
<protein>
    <submittedName>
        <fullName evidence="1">Uncharacterized protein</fullName>
    </submittedName>
</protein>
<evidence type="ECO:0000313" key="2">
    <source>
        <dbReference type="Proteomes" id="UP000223968"/>
    </source>
</evidence>
<accession>A0A2B7WED2</accession>
<gene>
    <name evidence="1" type="ORF">AJ79_10348</name>
</gene>
<evidence type="ECO:0000313" key="1">
    <source>
        <dbReference type="EMBL" id="PGG94948.1"/>
    </source>
</evidence>
<keyword evidence="2" id="KW-1185">Reference proteome</keyword>
<comment type="caution">
    <text evidence="1">The sequence shown here is derived from an EMBL/GenBank/DDBJ whole genome shotgun (WGS) entry which is preliminary data.</text>
</comment>
<name>A0A2B7WED2_9EURO</name>
<dbReference type="Proteomes" id="UP000223968">
    <property type="component" value="Unassembled WGS sequence"/>
</dbReference>
<dbReference type="OrthoDB" id="76567at2759"/>